<comment type="subunit">
    <text evidence="7">Heterotetramer composed of ParC and ParE.</text>
</comment>
<keyword evidence="5 7" id="KW-0472">Membrane</keyword>
<name>A0A366CX70_9GAMM</name>
<dbReference type="CDD" id="cd00187">
    <property type="entry name" value="TOP4c"/>
    <property type="match status" value="1"/>
</dbReference>
<dbReference type="InterPro" id="IPR013760">
    <property type="entry name" value="Topo_IIA-like_dom_sf"/>
</dbReference>
<evidence type="ECO:0000256" key="6">
    <source>
        <dbReference type="ARBA" id="ARBA00023235"/>
    </source>
</evidence>
<organism evidence="11 12">
    <name type="scientific">Marinomonas aquiplantarum</name>
    <dbReference type="NCBI Taxonomy" id="491951"/>
    <lineage>
        <taxon>Bacteria</taxon>
        <taxon>Pseudomonadati</taxon>
        <taxon>Pseudomonadota</taxon>
        <taxon>Gammaproteobacteria</taxon>
        <taxon>Oceanospirillales</taxon>
        <taxon>Oceanospirillaceae</taxon>
        <taxon>Marinomonas</taxon>
    </lineage>
</organism>
<dbReference type="InterPro" id="IPR006691">
    <property type="entry name" value="GyrA/parC_rep"/>
</dbReference>
<evidence type="ECO:0000313" key="11">
    <source>
        <dbReference type="EMBL" id="RBO82246.1"/>
    </source>
</evidence>
<dbReference type="GO" id="GO:0006265">
    <property type="term" value="P:DNA topological change"/>
    <property type="evidence" value="ECO:0007669"/>
    <property type="project" value="UniProtKB-UniRule"/>
</dbReference>
<dbReference type="SUPFAM" id="SSF56719">
    <property type="entry name" value="Type II DNA topoisomerase"/>
    <property type="match status" value="1"/>
</dbReference>
<reference evidence="11 12" key="1">
    <citation type="submission" date="2018-06" db="EMBL/GenBank/DDBJ databases">
        <title>Genomic Encyclopedia of Type Strains, Phase III (KMG-III): the genomes of soil and plant-associated and newly described type strains.</title>
        <authorList>
            <person name="Whitman W."/>
        </authorList>
    </citation>
    <scope>NUCLEOTIDE SEQUENCE [LARGE SCALE GENOMIC DNA]</scope>
    <source>
        <strain evidence="11 12">CECT 7732</strain>
    </source>
</reference>
<dbReference type="EC" id="5.6.2.2" evidence="7"/>
<evidence type="ECO:0000256" key="7">
    <source>
        <dbReference type="HAMAP-Rule" id="MF_00936"/>
    </source>
</evidence>
<dbReference type="Gene3D" id="1.10.268.10">
    <property type="entry name" value="Topoisomerase, domain 3"/>
    <property type="match status" value="1"/>
</dbReference>
<keyword evidence="2 7" id="KW-1003">Cell membrane</keyword>
<evidence type="ECO:0000256" key="5">
    <source>
        <dbReference type="ARBA" id="ARBA00023136"/>
    </source>
</evidence>
<dbReference type="HAMAP" id="MF_00936">
    <property type="entry name" value="ParC_type1"/>
    <property type="match status" value="1"/>
</dbReference>
<dbReference type="GO" id="GO:0003677">
    <property type="term" value="F:DNA binding"/>
    <property type="evidence" value="ECO:0007669"/>
    <property type="project" value="UniProtKB-UniRule"/>
</dbReference>
<comment type="catalytic activity">
    <reaction evidence="1 7 8">
        <text>ATP-dependent breakage, passage and rejoining of double-stranded DNA.</text>
        <dbReference type="EC" id="5.6.2.2"/>
    </reaction>
</comment>
<dbReference type="SUPFAM" id="SSF101904">
    <property type="entry name" value="GyrA/ParC C-terminal domain-like"/>
    <property type="match status" value="1"/>
</dbReference>
<evidence type="ECO:0000256" key="4">
    <source>
        <dbReference type="ARBA" id="ARBA00023125"/>
    </source>
</evidence>
<evidence type="ECO:0000313" key="12">
    <source>
        <dbReference type="Proteomes" id="UP000252086"/>
    </source>
</evidence>
<evidence type="ECO:0000259" key="10">
    <source>
        <dbReference type="PROSITE" id="PS52040"/>
    </source>
</evidence>
<keyword evidence="9" id="KW-0175">Coiled coil</keyword>
<evidence type="ECO:0000256" key="3">
    <source>
        <dbReference type="ARBA" id="ARBA00023029"/>
    </source>
</evidence>
<gene>
    <name evidence="7" type="primary">parC</name>
    <name evidence="11" type="ORF">DFP76_10674</name>
</gene>
<evidence type="ECO:0000256" key="8">
    <source>
        <dbReference type="PROSITE-ProRule" id="PRU01384"/>
    </source>
</evidence>
<dbReference type="Gene3D" id="2.120.10.90">
    <property type="entry name" value="DNA gyrase/topoisomerase IV, subunit A, C-terminal"/>
    <property type="match status" value="1"/>
</dbReference>
<dbReference type="SMART" id="SM00434">
    <property type="entry name" value="TOP4c"/>
    <property type="match status" value="1"/>
</dbReference>
<dbReference type="PANTHER" id="PTHR43493">
    <property type="entry name" value="DNA GYRASE/TOPOISOMERASE SUBUNIT A"/>
    <property type="match status" value="1"/>
</dbReference>
<dbReference type="GO" id="GO:0005524">
    <property type="term" value="F:ATP binding"/>
    <property type="evidence" value="ECO:0007669"/>
    <property type="project" value="InterPro"/>
</dbReference>
<dbReference type="GO" id="GO:0009330">
    <property type="term" value="C:DNA topoisomerase type II (double strand cut, ATP-hydrolyzing) complex"/>
    <property type="evidence" value="ECO:0007669"/>
    <property type="project" value="TreeGrafter"/>
</dbReference>
<evidence type="ECO:0000256" key="1">
    <source>
        <dbReference type="ARBA" id="ARBA00000185"/>
    </source>
</evidence>
<dbReference type="GO" id="GO:0005737">
    <property type="term" value="C:cytoplasm"/>
    <property type="evidence" value="ECO:0007669"/>
    <property type="project" value="TreeGrafter"/>
</dbReference>
<dbReference type="InterPro" id="IPR005742">
    <property type="entry name" value="TopoIV_A_Gneg"/>
</dbReference>
<dbReference type="FunFam" id="3.90.199.10:FF:000001">
    <property type="entry name" value="DNA gyrase subunit A"/>
    <property type="match status" value="1"/>
</dbReference>
<dbReference type="EMBL" id="QNRF01000006">
    <property type="protein sequence ID" value="RBO82246.1"/>
    <property type="molecule type" value="Genomic_DNA"/>
</dbReference>
<evidence type="ECO:0000256" key="2">
    <source>
        <dbReference type="ARBA" id="ARBA00022475"/>
    </source>
</evidence>
<dbReference type="AlphaFoldDB" id="A0A366CX70"/>
<keyword evidence="12" id="KW-1185">Reference proteome</keyword>
<dbReference type="Gene3D" id="3.90.199.10">
    <property type="entry name" value="Topoisomerase II, domain 5"/>
    <property type="match status" value="1"/>
</dbReference>
<comment type="subcellular location">
    <subcellularLocation>
        <location evidence="7">Cell membrane</location>
        <topology evidence="7">Peripheral membrane protein</topology>
    </subcellularLocation>
</comment>
<dbReference type="GO" id="GO:0003918">
    <property type="term" value="F:DNA topoisomerase type II (double strand cut, ATP-hydrolyzing) activity"/>
    <property type="evidence" value="ECO:0007669"/>
    <property type="project" value="UniProtKB-UniRule"/>
</dbReference>
<keyword evidence="3 7" id="KW-0799">Topoisomerase</keyword>
<dbReference type="NCBIfam" id="NF004044">
    <property type="entry name" value="PRK05561.1"/>
    <property type="match status" value="1"/>
</dbReference>
<feature type="coiled-coil region" evidence="9">
    <location>
        <begin position="431"/>
        <end position="458"/>
    </location>
</feature>
<feature type="site" description="Interaction with DNA" evidence="7">
    <location>
        <position position="82"/>
    </location>
</feature>
<feature type="site" description="Interaction with DNA" evidence="7">
    <location>
        <position position="80"/>
    </location>
</feature>
<dbReference type="Pfam" id="PF00521">
    <property type="entry name" value="DNA_topoisoIV"/>
    <property type="match status" value="1"/>
</dbReference>
<protein>
    <recommendedName>
        <fullName evidence="7">DNA topoisomerase 4 subunit A</fullName>
        <ecNumber evidence="7">5.6.2.2</ecNumber>
    </recommendedName>
    <alternativeName>
        <fullName evidence="7">Topoisomerase IV subunit A</fullName>
    </alternativeName>
</protein>
<dbReference type="RefSeq" id="WP_113874925.1">
    <property type="nucleotide sequence ID" value="NZ_QNRF01000006.1"/>
</dbReference>
<comment type="caution">
    <text evidence="11">The sequence shown here is derived from an EMBL/GenBank/DDBJ whole genome shotgun (WGS) entry which is preliminary data.</text>
</comment>
<proteinExistence type="inferred from homology"/>
<dbReference type="FunFam" id="1.10.268.10:FF:000001">
    <property type="entry name" value="DNA gyrase subunit A"/>
    <property type="match status" value="1"/>
</dbReference>
<dbReference type="GO" id="GO:0005694">
    <property type="term" value="C:chromosome"/>
    <property type="evidence" value="ECO:0007669"/>
    <property type="project" value="InterPro"/>
</dbReference>
<dbReference type="GO" id="GO:0019897">
    <property type="term" value="C:extrinsic component of plasma membrane"/>
    <property type="evidence" value="ECO:0007669"/>
    <property type="project" value="UniProtKB-UniRule"/>
</dbReference>
<feature type="active site" description="O-(5'-phospho-DNA)-tyrosine intermediate" evidence="7 8">
    <location>
        <position position="125"/>
    </location>
</feature>
<comment type="similarity">
    <text evidence="7">Belongs to the type II topoisomerase GyrA/ParC subunit family. ParC type 1 subfamily.</text>
</comment>
<evidence type="ECO:0000256" key="9">
    <source>
        <dbReference type="SAM" id="Coils"/>
    </source>
</evidence>
<accession>A0A366CX70</accession>
<dbReference type="NCBIfam" id="TIGR01062">
    <property type="entry name" value="parC_Gneg"/>
    <property type="match status" value="1"/>
</dbReference>
<dbReference type="InterPro" id="IPR050220">
    <property type="entry name" value="Type_II_DNA_Topoisomerases"/>
</dbReference>
<dbReference type="Gene3D" id="3.30.1360.40">
    <property type="match status" value="1"/>
</dbReference>
<dbReference type="OrthoDB" id="9806486at2"/>
<keyword evidence="4 7" id="KW-0238">DNA-binding</keyword>
<comment type="function">
    <text evidence="7">Topoisomerase IV is essential for chromosome segregation. It relaxes supercoiled DNA. Performs the decatenation events required during the replication of a circular DNA molecule.</text>
</comment>
<dbReference type="GO" id="GO:0007059">
    <property type="term" value="P:chromosome segregation"/>
    <property type="evidence" value="ECO:0007669"/>
    <property type="project" value="UniProtKB-UniRule"/>
</dbReference>
<dbReference type="Proteomes" id="UP000252086">
    <property type="component" value="Unassembled WGS sequence"/>
</dbReference>
<dbReference type="InterPro" id="IPR013757">
    <property type="entry name" value="Topo_IIA_A_a_sf"/>
</dbReference>
<feature type="domain" description="Topo IIA-type catalytic" evidence="10">
    <location>
        <begin position="36"/>
        <end position="499"/>
    </location>
</feature>
<feature type="site" description="Transition state stabilizer" evidence="7">
    <location>
        <position position="124"/>
    </location>
</feature>
<dbReference type="InterPro" id="IPR013758">
    <property type="entry name" value="Topo_IIA_A/C_ab"/>
</dbReference>
<sequence>MSELSNFESNETLSLKDYTEKAYLNYSMYVILDRALPHIGDGLKPVQRRIIYAMSELGLKATAKYKKSARTVGDVLGKFHPHGDSACYEAMVLMAQPFSYRYPLVDGQGNWGAPDDPKSFAAMRYTESRLSKYADVLLKEVSQGTVDWVPNFDGTMQEPSVLPARLPNLLLNGTTGIAVGMATDIPPHNLREVGEACIHLLNNPNAELEDLLNFVQGPDFPTGGEIITPKSDIVKLYETGKGQIKARARFEMEEGEIVITELPHQVSGSKILEQIAAQMQAKKLPMVVDLRDESDHENPTRLVIVPKSNRVDIDSVMTHLFATTDLEKSYRVNMNVIGLDGLPQVKPLKNFLSEWLRFRIDVVRKRLQFRLDKVLNRLHILEGLLIAYLNIDEVIEIIRNEDKPKMELMARFGLSEIQAEAILELKLRHLAKLEEIRIKGEQDELEKERKTLEGLLSSDRKLKKLISDEIQEAVDLFGDDRRTPIVARKEAQAFSEEDLLSNDPITVVISKQGWIRAAKGHDIDVQGLSYKSGDEFLISTKGRSNQTLVLFASNGRTYSIKAHTLPSARGQGEPITGRISLEKDSTIVAAVLDKEEAHYLVASDAGYGFVAQLKDLYAKNKAGKATLSLPAGAKVLAPVAVSSTEAGRVVAISNEGRMLVFDVASLPQMAKGKGNKMISIPSARAAQGEELVVAMACVQPEDLLVALSGKRFMNFTEKDLQEYMGERGRRGLKLPRGFQRIDGLEVKVGEGKVASTATPSDPDLFEG</sequence>
<keyword evidence="6 7" id="KW-0413">Isomerase</keyword>
<dbReference type="InterPro" id="IPR035516">
    <property type="entry name" value="Gyrase/topoIV_suA_C"/>
</dbReference>
<dbReference type="Pfam" id="PF03989">
    <property type="entry name" value="DNA_gyraseA_C"/>
    <property type="match status" value="3"/>
</dbReference>
<feature type="site" description="Interaction with DNA" evidence="7">
    <location>
        <position position="44"/>
    </location>
</feature>
<dbReference type="PROSITE" id="PS52040">
    <property type="entry name" value="TOPO_IIA"/>
    <property type="match status" value="1"/>
</dbReference>
<dbReference type="InterPro" id="IPR002205">
    <property type="entry name" value="Topo_IIA_dom_A"/>
</dbReference>
<dbReference type="PANTHER" id="PTHR43493:SF1">
    <property type="entry name" value="DNA TOPOISOMERASE 4 SUBUNIT A"/>
    <property type="match status" value="1"/>
</dbReference>